<evidence type="ECO:0000313" key="3">
    <source>
        <dbReference type="Proteomes" id="UP000501705"/>
    </source>
</evidence>
<evidence type="ECO:0000256" key="1">
    <source>
        <dbReference type="SAM" id="MobiDB-lite"/>
    </source>
</evidence>
<dbReference type="EMBL" id="CP046171">
    <property type="protein sequence ID" value="QIS04158.1"/>
    <property type="molecule type" value="Genomic_DNA"/>
</dbReference>
<organism evidence="2 3">
    <name type="scientific">Nocardia brasiliensis</name>
    <dbReference type="NCBI Taxonomy" id="37326"/>
    <lineage>
        <taxon>Bacteria</taxon>
        <taxon>Bacillati</taxon>
        <taxon>Actinomycetota</taxon>
        <taxon>Actinomycetes</taxon>
        <taxon>Mycobacteriales</taxon>
        <taxon>Nocardiaceae</taxon>
        <taxon>Nocardia</taxon>
    </lineage>
</organism>
<sequence length="52" mass="5693">MTTSTTVEKPHQISTAASGPEEAPVVYWPEPSPLESWWTTVMKSTHPPRATG</sequence>
<reference evidence="2 3" key="1">
    <citation type="journal article" date="2019" name="ACS Chem. Biol.">
        <title>Identification and Mobilization of a Cryptic Antibiotic Biosynthesis Gene Locus from a Human-Pathogenic Nocardia Isolate.</title>
        <authorList>
            <person name="Herisse M."/>
            <person name="Ishida K."/>
            <person name="Porter J.L."/>
            <person name="Howden B."/>
            <person name="Hertweck C."/>
            <person name="Stinear T.P."/>
            <person name="Pidot S.J."/>
        </authorList>
    </citation>
    <scope>NUCLEOTIDE SEQUENCE [LARGE SCALE GENOMIC DNA]</scope>
    <source>
        <strain evidence="2 3">AUSMDU00024985</strain>
    </source>
</reference>
<name>A0A6G9XTC9_NOCBR</name>
<dbReference type="AlphaFoldDB" id="A0A6G9XTC9"/>
<proteinExistence type="predicted"/>
<feature type="compositionally biased region" description="Polar residues" evidence="1">
    <location>
        <begin position="1"/>
        <end position="17"/>
    </location>
</feature>
<evidence type="ECO:0000313" key="2">
    <source>
        <dbReference type="EMBL" id="QIS04158.1"/>
    </source>
</evidence>
<accession>A0A6G9XTC9</accession>
<feature type="region of interest" description="Disordered" evidence="1">
    <location>
        <begin position="1"/>
        <end position="25"/>
    </location>
</feature>
<dbReference type="RefSeq" id="WP_167463274.1">
    <property type="nucleotide sequence ID" value="NZ_CP046171.1"/>
</dbReference>
<gene>
    <name evidence="2" type="ORF">F5X71_19110</name>
</gene>
<dbReference type="Proteomes" id="UP000501705">
    <property type="component" value="Chromosome"/>
</dbReference>
<protein>
    <submittedName>
        <fullName evidence="2">Uncharacterized protein</fullName>
    </submittedName>
</protein>